<dbReference type="InterPro" id="IPR050111">
    <property type="entry name" value="C-type_lectin/snaclec_domain"/>
</dbReference>
<keyword evidence="5" id="KW-1185">Reference proteome</keyword>
<keyword evidence="1" id="KW-1015">Disulfide bond</keyword>
<feature type="domain" description="C-type lectin" evidence="3">
    <location>
        <begin position="123"/>
        <end position="234"/>
    </location>
</feature>
<sequence>MDIRMESIYDTYAEPNDEVGYTHIAAISNYHRNCDDLQPTSLNVNYLSVIAAKKCRIKLWITFITVTISACALAAGLTYIVIQSRYNTKLYIPSKVSISNENENTGVRISEIPTKCPNDWKILGSWCYKEFSEQRTWFQAHDYCRSIGTDLVSVHNERESKFLNDSFTQTFKWIGLNNFQNNGRYVWSDGTILNYTDWGPSEPNNINNNENCAQSYHRKWNDNNCFMSFRFICKMQINPRCGPGDWVYFKNFCYLIGMSLANFTGARDLCKNNDADLVIIRSKEEYNFVLSQTSKQSGDDFWIGLKKLRNQTYKWIDGSNPTYLPFRHEPDAYIDYNYDFCIISSSLQGTWADNYCISLNRFICEKQLL</sequence>
<dbReference type="Pfam" id="PF00059">
    <property type="entry name" value="Lectin_C"/>
    <property type="match status" value="2"/>
</dbReference>
<dbReference type="InterPro" id="IPR018378">
    <property type="entry name" value="C-type_lectin_CS"/>
</dbReference>
<gene>
    <name evidence="4" type="ORF">MCOR_21254</name>
</gene>
<evidence type="ECO:0000256" key="1">
    <source>
        <dbReference type="ARBA" id="ARBA00023157"/>
    </source>
</evidence>
<evidence type="ECO:0000259" key="3">
    <source>
        <dbReference type="PROSITE" id="PS50041"/>
    </source>
</evidence>
<name>A0A6J8BQ60_MYTCO</name>
<organism evidence="4 5">
    <name type="scientific">Mytilus coruscus</name>
    <name type="common">Sea mussel</name>
    <dbReference type="NCBI Taxonomy" id="42192"/>
    <lineage>
        <taxon>Eukaryota</taxon>
        <taxon>Metazoa</taxon>
        <taxon>Spiralia</taxon>
        <taxon>Lophotrochozoa</taxon>
        <taxon>Mollusca</taxon>
        <taxon>Bivalvia</taxon>
        <taxon>Autobranchia</taxon>
        <taxon>Pteriomorphia</taxon>
        <taxon>Mytilida</taxon>
        <taxon>Mytiloidea</taxon>
        <taxon>Mytilidae</taxon>
        <taxon>Mytilinae</taxon>
        <taxon>Mytilus</taxon>
    </lineage>
</organism>
<keyword evidence="2" id="KW-0812">Transmembrane</keyword>
<evidence type="ECO:0000256" key="2">
    <source>
        <dbReference type="SAM" id="Phobius"/>
    </source>
</evidence>
<dbReference type="PANTHER" id="PTHR22803">
    <property type="entry name" value="MANNOSE, PHOSPHOLIPASE, LECTIN RECEPTOR RELATED"/>
    <property type="match status" value="1"/>
</dbReference>
<dbReference type="SUPFAM" id="SSF56436">
    <property type="entry name" value="C-type lectin-like"/>
    <property type="match status" value="2"/>
</dbReference>
<accession>A0A6J8BQ60</accession>
<protein>
    <submittedName>
        <fullName evidence="4">MRC</fullName>
    </submittedName>
</protein>
<dbReference type="InterPro" id="IPR016186">
    <property type="entry name" value="C-type_lectin-like/link_sf"/>
</dbReference>
<dbReference type="InterPro" id="IPR001304">
    <property type="entry name" value="C-type_lectin-like"/>
</dbReference>
<dbReference type="OrthoDB" id="6162243at2759"/>
<feature type="transmembrane region" description="Helical" evidence="2">
    <location>
        <begin position="59"/>
        <end position="82"/>
    </location>
</feature>
<proteinExistence type="predicted"/>
<dbReference type="InterPro" id="IPR016187">
    <property type="entry name" value="CTDL_fold"/>
</dbReference>
<dbReference type="Gene3D" id="3.10.100.10">
    <property type="entry name" value="Mannose-Binding Protein A, subunit A"/>
    <property type="match status" value="2"/>
</dbReference>
<keyword evidence="2" id="KW-1133">Transmembrane helix</keyword>
<dbReference type="AlphaFoldDB" id="A0A6J8BQ60"/>
<feature type="domain" description="C-type lectin" evidence="3">
    <location>
        <begin position="249"/>
        <end position="365"/>
    </location>
</feature>
<dbReference type="EMBL" id="CACVKT020003764">
    <property type="protein sequence ID" value="CAC5385746.1"/>
    <property type="molecule type" value="Genomic_DNA"/>
</dbReference>
<evidence type="ECO:0000313" key="4">
    <source>
        <dbReference type="EMBL" id="CAC5385746.1"/>
    </source>
</evidence>
<dbReference type="Proteomes" id="UP000507470">
    <property type="component" value="Unassembled WGS sequence"/>
</dbReference>
<reference evidence="4 5" key="1">
    <citation type="submission" date="2020-06" db="EMBL/GenBank/DDBJ databases">
        <authorList>
            <person name="Li R."/>
            <person name="Bekaert M."/>
        </authorList>
    </citation>
    <scope>NUCLEOTIDE SEQUENCE [LARGE SCALE GENOMIC DNA]</scope>
    <source>
        <strain evidence="5">wild</strain>
    </source>
</reference>
<dbReference type="PROSITE" id="PS50041">
    <property type="entry name" value="C_TYPE_LECTIN_2"/>
    <property type="match status" value="2"/>
</dbReference>
<dbReference type="PRINTS" id="PR01504">
    <property type="entry name" value="PNCREATITSAP"/>
</dbReference>
<dbReference type="PROSITE" id="PS00615">
    <property type="entry name" value="C_TYPE_LECTIN_1"/>
    <property type="match status" value="2"/>
</dbReference>
<dbReference type="SMART" id="SM00034">
    <property type="entry name" value="CLECT"/>
    <property type="match status" value="2"/>
</dbReference>
<keyword evidence="2" id="KW-0472">Membrane</keyword>
<evidence type="ECO:0000313" key="5">
    <source>
        <dbReference type="Proteomes" id="UP000507470"/>
    </source>
</evidence>